<evidence type="ECO:0000256" key="2">
    <source>
        <dbReference type="SAM" id="SignalP"/>
    </source>
</evidence>
<evidence type="ECO:0008006" key="5">
    <source>
        <dbReference type="Google" id="ProtNLM"/>
    </source>
</evidence>
<feature type="signal peptide" evidence="2">
    <location>
        <begin position="1"/>
        <end position="18"/>
    </location>
</feature>
<evidence type="ECO:0000256" key="1">
    <source>
        <dbReference type="SAM" id="MobiDB-lite"/>
    </source>
</evidence>
<dbReference type="STRING" id="669874.A0A1E4TUN2"/>
<evidence type="ECO:0000313" key="4">
    <source>
        <dbReference type="Proteomes" id="UP000094236"/>
    </source>
</evidence>
<reference evidence="4" key="1">
    <citation type="submission" date="2016-05" db="EMBL/GenBank/DDBJ databases">
        <title>Comparative genomics of biotechnologically important yeasts.</title>
        <authorList>
            <consortium name="DOE Joint Genome Institute"/>
            <person name="Riley R."/>
            <person name="Haridas S."/>
            <person name="Wolfe K.H."/>
            <person name="Lopes M.R."/>
            <person name="Hittinger C.T."/>
            <person name="Goker M."/>
            <person name="Salamov A."/>
            <person name="Wisecaver J."/>
            <person name="Long T.M."/>
            <person name="Aerts A.L."/>
            <person name="Barry K."/>
            <person name="Choi C."/>
            <person name="Clum A."/>
            <person name="Coughlan A.Y."/>
            <person name="Deshpande S."/>
            <person name="Douglass A.P."/>
            <person name="Hanson S.J."/>
            <person name="Klenk H.-P."/>
            <person name="Labutti K."/>
            <person name="Lapidus A."/>
            <person name="Lindquist E."/>
            <person name="Lipzen A."/>
            <person name="Meier-Kolthoff J.P."/>
            <person name="Ohm R.A."/>
            <person name="Otillar R.P."/>
            <person name="Pangilinan J."/>
            <person name="Peng Y."/>
            <person name="Rokas A."/>
            <person name="Rosa C.A."/>
            <person name="Scheuner C."/>
            <person name="Sibirny A.A."/>
            <person name="Slot J.C."/>
            <person name="Stielow J.B."/>
            <person name="Sun H."/>
            <person name="Kurtzman C.P."/>
            <person name="Blackwell M."/>
            <person name="Grigoriev I.V."/>
            <person name="Jeffries T.W."/>
        </authorList>
    </citation>
    <scope>NUCLEOTIDE SEQUENCE [LARGE SCALE GENOMIC DNA]</scope>
    <source>
        <strain evidence="4">NRRL Y-2460</strain>
    </source>
</reference>
<gene>
    <name evidence="3" type="ORF">PACTADRAFT_50102</name>
</gene>
<feature type="region of interest" description="Disordered" evidence="1">
    <location>
        <begin position="152"/>
        <end position="180"/>
    </location>
</feature>
<proteinExistence type="predicted"/>
<dbReference type="AlphaFoldDB" id="A0A1E4TUN2"/>
<evidence type="ECO:0000313" key="3">
    <source>
        <dbReference type="EMBL" id="ODV95368.1"/>
    </source>
</evidence>
<dbReference type="EMBL" id="KV454014">
    <property type="protein sequence ID" value="ODV95368.1"/>
    <property type="molecule type" value="Genomic_DNA"/>
</dbReference>
<keyword evidence="2" id="KW-0732">Signal</keyword>
<feature type="chain" id="PRO_5009163364" description="ER membrane protein complex subunit 10" evidence="2">
    <location>
        <begin position="19"/>
        <end position="213"/>
    </location>
</feature>
<dbReference type="Proteomes" id="UP000094236">
    <property type="component" value="Unassembled WGS sequence"/>
</dbReference>
<accession>A0A1E4TUN2</accession>
<keyword evidence="4" id="KW-1185">Reference proteome</keyword>
<name>A0A1E4TUN2_PACTA</name>
<dbReference type="Pfam" id="PF21203">
    <property type="entry name" value="ECM10"/>
    <property type="match status" value="1"/>
</dbReference>
<sequence length="213" mass="24029">MLCLKALLIASIVQVCFCFHLSTERAYRLGLLELSGENGQDVIPFGELIYDKESGWSLKNQLIDDILQKESDTKYCLGIEIGPETSDFNCLNYKQVTRNERLTIITGANDTIESISLITSNHEKENYENSNGGIQLITQRAKLGATPQLVTQKKINRPIDKETTTGSTSNNDEEKTQEEPEKSFIQKYWMYIIPPLMILLVFSTDQPAQGSSR</sequence>
<organism evidence="3 4">
    <name type="scientific">Pachysolen tannophilus NRRL Y-2460</name>
    <dbReference type="NCBI Taxonomy" id="669874"/>
    <lineage>
        <taxon>Eukaryota</taxon>
        <taxon>Fungi</taxon>
        <taxon>Dikarya</taxon>
        <taxon>Ascomycota</taxon>
        <taxon>Saccharomycotina</taxon>
        <taxon>Pichiomycetes</taxon>
        <taxon>Pachysolenaceae</taxon>
        <taxon>Pachysolen</taxon>
    </lineage>
</organism>
<protein>
    <recommendedName>
        <fullName evidence="5">ER membrane protein complex subunit 10</fullName>
    </recommendedName>
</protein>
<dbReference type="OrthoDB" id="1894652at2759"/>